<dbReference type="EMBL" id="LR796247">
    <property type="protein sequence ID" value="CAB4130873.1"/>
    <property type="molecule type" value="Genomic_DNA"/>
</dbReference>
<evidence type="ECO:0000256" key="1">
    <source>
        <dbReference type="SAM" id="Phobius"/>
    </source>
</evidence>
<reference evidence="2" key="1">
    <citation type="submission" date="2020-04" db="EMBL/GenBank/DDBJ databases">
        <authorList>
            <person name="Chiriac C."/>
            <person name="Salcher M."/>
            <person name="Ghai R."/>
            <person name="Kavagutti S V."/>
        </authorList>
    </citation>
    <scope>NUCLEOTIDE SEQUENCE</scope>
</reference>
<keyword evidence="1" id="KW-0812">Transmembrane</keyword>
<accession>A0A6J5LBZ4</accession>
<keyword evidence="1" id="KW-0472">Membrane</keyword>
<protein>
    <submittedName>
        <fullName evidence="2">Uncharacterized protein</fullName>
    </submittedName>
</protein>
<proteinExistence type="predicted"/>
<feature type="transmembrane region" description="Helical" evidence="1">
    <location>
        <begin position="6"/>
        <end position="30"/>
    </location>
</feature>
<sequence length="32" mass="3476">MSSYETFLVFSPLLALVAVMLIGLIAVDYIGE</sequence>
<gene>
    <name evidence="2" type="ORF">UFOVP132_22</name>
</gene>
<keyword evidence="1" id="KW-1133">Transmembrane helix</keyword>
<evidence type="ECO:0000313" key="2">
    <source>
        <dbReference type="EMBL" id="CAB4130873.1"/>
    </source>
</evidence>
<name>A0A6J5LBZ4_9CAUD</name>
<organism evidence="2">
    <name type="scientific">uncultured Caudovirales phage</name>
    <dbReference type="NCBI Taxonomy" id="2100421"/>
    <lineage>
        <taxon>Viruses</taxon>
        <taxon>Duplodnaviria</taxon>
        <taxon>Heunggongvirae</taxon>
        <taxon>Uroviricota</taxon>
        <taxon>Caudoviricetes</taxon>
        <taxon>Peduoviridae</taxon>
        <taxon>Maltschvirus</taxon>
        <taxon>Maltschvirus maltsch</taxon>
    </lineage>
</organism>